<protein>
    <submittedName>
        <fullName evidence="2">Alpha/beta fold hydrolase</fullName>
    </submittedName>
</protein>
<dbReference type="InterPro" id="IPR029058">
    <property type="entry name" value="AB_hydrolase_fold"/>
</dbReference>
<dbReference type="GO" id="GO:0016020">
    <property type="term" value="C:membrane"/>
    <property type="evidence" value="ECO:0007669"/>
    <property type="project" value="TreeGrafter"/>
</dbReference>
<dbReference type="Pfam" id="PF00561">
    <property type="entry name" value="Abhydrolase_1"/>
    <property type="match status" value="1"/>
</dbReference>
<dbReference type="EMBL" id="WRXO01000001">
    <property type="protein sequence ID" value="MVT39063.1"/>
    <property type="molecule type" value="Genomic_DNA"/>
</dbReference>
<sequence>MKRSLLILHGAIGASSQLKAIAGKLSVNYDVHLFDFPGHGGKELPDKPFSIALFSAAVLSYIQENKLQQLTIFGYSMGGYVAMHLAKYYPAFINRIITLGTKFHWDEATASKEIKMLDAAAIVAKVPAFAAALEEMHAPNDWKDILQRTANMLIEMGRDNPLKPEDYKEIKIPSLIMLGDRDRMVTLEETVAIYKSLPDAQMAMLPGTPHPVEQVNPALVSYLIERT</sequence>
<dbReference type="GO" id="GO:0016787">
    <property type="term" value="F:hydrolase activity"/>
    <property type="evidence" value="ECO:0007669"/>
    <property type="project" value="UniProtKB-KW"/>
</dbReference>
<dbReference type="AlphaFoldDB" id="A0A6N8J218"/>
<dbReference type="PANTHER" id="PTHR43798:SF33">
    <property type="entry name" value="HYDROLASE, PUTATIVE (AFU_ORTHOLOGUE AFUA_2G14860)-RELATED"/>
    <property type="match status" value="1"/>
</dbReference>
<feature type="domain" description="AB hydrolase-1" evidence="1">
    <location>
        <begin position="5"/>
        <end position="108"/>
    </location>
</feature>
<gene>
    <name evidence="2" type="ORF">GO495_00585</name>
</gene>
<dbReference type="Gene3D" id="3.40.50.1820">
    <property type="entry name" value="alpha/beta hydrolase"/>
    <property type="match status" value="1"/>
</dbReference>
<proteinExistence type="predicted"/>
<dbReference type="InterPro" id="IPR050266">
    <property type="entry name" value="AB_hydrolase_sf"/>
</dbReference>
<keyword evidence="3" id="KW-1185">Reference proteome</keyword>
<comment type="caution">
    <text evidence="2">The sequence shown here is derived from an EMBL/GenBank/DDBJ whole genome shotgun (WGS) entry which is preliminary data.</text>
</comment>
<organism evidence="2 3">
    <name type="scientific">Chitinophaga oryziterrae</name>
    <dbReference type="NCBI Taxonomy" id="1031224"/>
    <lineage>
        <taxon>Bacteria</taxon>
        <taxon>Pseudomonadati</taxon>
        <taxon>Bacteroidota</taxon>
        <taxon>Chitinophagia</taxon>
        <taxon>Chitinophagales</taxon>
        <taxon>Chitinophagaceae</taxon>
        <taxon>Chitinophaga</taxon>
    </lineage>
</organism>
<name>A0A6N8J218_9BACT</name>
<dbReference type="RefSeq" id="WP_157297768.1">
    <property type="nucleotide sequence ID" value="NZ_BAAAZB010000005.1"/>
</dbReference>
<dbReference type="OrthoDB" id="9791779at2"/>
<dbReference type="Proteomes" id="UP000468388">
    <property type="component" value="Unassembled WGS sequence"/>
</dbReference>
<evidence type="ECO:0000259" key="1">
    <source>
        <dbReference type="Pfam" id="PF00561"/>
    </source>
</evidence>
<dbReference type="SUPFAM" id="SSF53474">
    <property type="entry name" value="alpha/beta-Hydrolases"/>
    <property type="match status" value="1"/>
</dbReference>
<evidence type="ECO:0000313" key="2">
    <source>
        <dbReference type="EMBL" id="MVT39063.1"/>
    </source>
</evidence>
<reference evidence="2 3" key="1">
    <citation type="submission" date="2019-12" db="EMBL/GenBank/DDBJ databases">
        <title>The draft genomic sequence of strain Chitinophaga oryziterrae JCM 16595.</title>
        <authorList>
            <person name="Zhang X."/>
        </authorList>
    </citation>
    <scope>NUCLEOTIDE SEQUENCE [LARGE SCALE GENOMIC DNA]</scope>
    <source>
        <strain evidence="2 3">JCM 16595</strain>
    </source>
</reference>
<evidence type="ECO:0000313" key="3">
    <source>
        <dbReference type="Proteomes" id="UP000468388"/>
    </source>
</evidence>
<dbReference type="PANTHER" id="PTHR43798">
    <property type="entry name" value="MONOACYLGLYCEROL LIPASE"/>
    <property type="match status" value="1"/>
</dbReference>
<accession>A0A6N8J218</accession>
<keyword evidence="2" id="KW-0378">Hydrolase</keyword>
<dbReference type="InterPro" id="IPR000073">
    <property type="entry name" value="AB_hydrolase_1"/>
</dbReference>